<protein>
    <recommendedName>
        <fullName evidence="3 4">Phosphatase NudJ</fullName>
        <ecNumber evidence="4">3.6.1.-</ecNumber>
    </recommendedName>
</protein>
<feature type="domain" description="Nudix hydrolase" evidence="5">
    <location>
        <begin position="4"/>
        <end position="132"/>
    </location>
</feature>
<organism evidence="6 7">
    <name type="scientific">Pigmentiphaga kullae</name>
    <dbReference type="NCBI Taxonomy" id="151784"/>
    <lineage>
        <taxon>Bacteria</taxon>
        <taxon>Pseudomonadati</taxon>
        <taxon>Pseudomonadota</taxon>
        <taxon>Betaproteobacteria</taxon>
        <taxon>Burkholderiales</taxon>
        <taxon>Alcaligenaceae</taxon>
        <taxon>Pigmentiphaga</taxon>
    </lineage>
</organism>
<dbReference type="EMBL" id="SGXC01000001">
    <property type="protein sequence ID" value="RZS86371.1"/>
    <property type="molecule type" value="Genomic_DNA"/>
</dbReference>
<comment type="cofactor">
    <cofactor evidence="4">
        <name>Mg(2+)</name>
        <dbReference type="ChEBI" id="CHEBI:18420"/>
    </cofactor>
</comment>
<dbReference type="GO" id="GO:0017111">
    <property type="term" value="F:ribonucleoside triphosphate phosphatase activity"/>
    <property type="evidence" value="ECO:0007669"/>
    <property type="project" value="InterPro"/>
</dbReference>
<comment type="subunit">
    <text evidence="2 4">Monomer.</text>
</comment>
<evidence type="ECO:0000256" key="2">
    <source>
        <dbReference type="ARBA" id="ARBA00011245"/>
    </source>
</evidence>
<dbReference type="PANTHER" id="PTHR43222:SF11">
    <property type="entry name" value="PHOSPHATASE NUDJ"/>
    <property type="match status" value="1"/>
</dbReference>
<dbReference type="GO" id="GO:0017110">
    <property type="term" value="F:nucleoside diphosphate phosphatase activity"/>
    <property type="evidence" value="ECO:0007669"/>
    <property type="project" value="InterPro"/>
</dbReference>
<dbReference type="Gene3D" id="3.90.79.10">
    <property type="entry name" value="Nucleoside Triphosphate Pyrophosphohydrolase"/>
    <property type="match status" value="1"/>
</dbReference>
<proteinExistence type="inferred from homology"/>
<evidence type="ECO:0000259" key="5">
    <source>
        <dbReference type="PROSITE" id="PS51462"/>
    </source>
</evidence>
<dbReference type="AlphaFoldDB" id="A0A4Q7NMF5"/>
<keyword evidence="4" id="KW-0378">Hydrolase</keyword>
<dbReference type="InterPro" id="IPR015797">
    <property type="entry name" value="NUDIX_hydrolase-like_dom_sf"/>
</dbReference>
<dbReference type="InterPro" id="IPR000086">
    <property type="entry name" value="NUDIX_hydrolase_dom"/>
</dbReference>
<dbReference type="EC" id="3.6.1.-" evidence="4"/>
<comment type="similarity">
    <text evidence="1 4">Belongs to the Nudix hydrolase family. NudJ subfamily.</text>
</comment>
<keyword evidence="7" id="KW-1185">Reference proteome</keyword>
<evidence type="ECO:0000313" key="6">
    <source>
        <dbReference type="EMBL" id="RZS86371.1"/>
    </source>
</evidence>
<dbReference type="Pfam" id="PF00293">
    <property type="entry name" value="NUDIX"/>
    <property type="match status" value="1"/>
</dbReference>
<dbReference type="InterPro" id="IPR033713">
    <property type="entry name" value="NudJ"/>
</dbReference>
<dbReference type="Proteomes" id="UP000292445">
    <property type="component" value="Unassembled WGS sequence"/>
</dbReference>
<name>A0A4Q7NMF5_9BURK</name>
<gene>
    <name evidence="4" type="primary">nudJ</name>
    <name evidence="6" type="ORF">EV675_2411</name>
</gene>
<comment type="caution">
    <text evidence="6">The sequence shown here is derived from an EMBL/GenBank/DDBJ whole genome shotgun (WGS) entry which is preliminary data.</text>
</comment>
<keyword evidence="4" id="KW-0460">Magnesium</keyword>
<evidence type="ECO:0000256" key="4">
    <source>
        <dbReference type="RuleBase" id="RU364043"/>
    </source>
</evidence>
<sequence>MVWTPRVTVAAVIERDGKFLVIEEDTDDGVRLNQPAGHLEAGESLECAVRRETLEETAHPFVPSGWLGTYLWRPEAADAPTFLRFAFVGEAGQPIPGRALDEGIRRAFWISADELRARQAEHRSPLVMRCVDDYLRARASGRPWLALDALYTHTAIVDTHHGKQ</sequence>
<dbReference type="GO" id="GO:0004787">
    <property type="term" value="F:thiamine diphosphate phosphatase activity"/>
    <property type="evidence" value="ECO:0007669"/>
    <property type="project" value="InterPro"/>
</dbReference>
<dbReference type="CDD" id="cd03675">
    <property type="entry name" value="NUDIX_Hydrolase"/>
    <property type="match status" value="1"/>
</dbReference>
<accession>A0A4Q7NMF5</accession>
<evidence type="ECO:0000256" key="3">
    <source>
        <dbReference type="ARBA" id="ARBA00015552"/>
    </source>
</evidence>
<dbReference type="PROSITE" id="PS51462">
    <property type="entry name" value="NUDIX"/>
    <property type="match status" value="1"/>
</dbReference>
<dbReference type="RefSeq" id="WP_242621391.1">
    <property type="nucleotide sequence ID" value="NZ_SGXC01000001.1"/>
</dbReference>
<evidence type="ECO:0000313" key="7">
    <source>
        <dbReference type="Proteomes" id="UP000292445"/>
    </source>
</evidence>
<dbReference type="PANTHER" id="PTHR43222">
    <property type="entry name" value="NUDIX HYDROLASE 23"/>
    <property type="match status" value="1"/>
</dbReference>
<evidence type="ECO:0000256" key="1">
    <source>
        <dbReference type="ARBA" id="ARBA00007608"/>
    </source>
</evidence>
<reference evidence="6 7" key="1">
    <citation type="submission" date="2019-02" db="EMBL/GenBank/DDBJ databases">
        <title>Genomic Encyclopedia of Type Strains, Phase IV (KMG-IV): sequencing the most valuable type-strain genomes for metagenomic binning, comparative biology and taxonomic classification.</title>
        <authorList>
            <person name="Goeker M."/>
        </authorList>
    </citation>
    <scope>NUCLEOTIDE SEQUENCE [LARGE SCALE GENOMIC DNA]</scope>
    <source>
        <strain evidence="6 7">K24</strain>
    </source>
</reference>
<dbReference type="SUPFAM" id="SSF55811">
    <property type="entry name" value="Nudix"/>
    <property type="match status" value="1"/>
</dbReference>